<dbReference type="SUPFAM" id="SSF50249">
    <property type="entry name" value="Nucleic acid-binding proteins"/>
    <property type="match status" value="1"/>
</dbReference>
<evidence type="ECO:0000313" key="3">
    <source>
        <dbReference type="EMBL" id="TFK27783.1"/>
    </source>
</evidence>
<dbReference type="EMBL" id="ML210161">
    <property type="protein sequence ID" value="TFK27783.1"/>
    <property type="molecule type" value="Genomic_DNA"/>
</dbReference>
<dbReference type="SMART" id="SM00955">
    <property type="entry name" value="RNB"/>
    <property type="match status" value="1"/>
</dbReference>
<dbReference type="GO" id="GO:0000932">
    <property type="term" value="C:P-body"/>
    <property type="evidence" value="ECO:0007669"/>
    <property type="project" value="TreeGrafter"/>
</dbReference>
<feature type="compositionally biased region" description="Polar residues" evidence="1">
    <location>
        <begin position="1"/>
        <end position="10"/>
    </location>
</feature>
<proteinExistence type="predicted"/>
<dbReference type="OrthoDB" id="2285229at2759"/>
<gene>
    <name evidence="3" type="ORF">FA15DRAFT_585746</name>
</gene>
<evidence type="ECO:0000256" key="1">
    <source>
        <dbReference type="SAM" id="MobiDB-lite"/>
    </source>
</evidence>
<name>A0A5C3L5F7_COPMA</name>
<accession>A0A5C3L5F7</accession>
<dbReference type="InterPro" id="IPR012340">
    <property type="entry name" value="NA-bd_OB-fold"/>
</dbReference>
<feature type="region of interest" description="Disordered" evidence="1">
    <location>
        <begin position="361"/>
        <end position="383"/>
    </location>
</feature>
<dbReference type="Proteomes" id="UP000307440">
    <property type="component" value="Unassembled WGS sequence"/>
</dbReference>
<feature type="domain" description="RNB" evidence="2">
    <location>
        <begin position="390"/>
        <end position="747"/>
    </location>
</feature>
<reference evidence="3 4" key="1">
    <citation type="journal article" date="2019" name="Nat. Ecol. Evol.">
        <title>Megaphylogeny resolves global patterns of mushroom evolution.</title>
        <authorList>
            <person name="Varga T."/>
            <person name="Krizsan K."/>
            <person name="Foldi C."/>
            <person name="Dima B."/>
            <person name="Sanchez-Garcia M."/>
            <person name="Sanchez-Ramirez S."/>
            <person name="Szollosi G.J."/>
            <person name="Szarkandi J.G."/>
            <person name="Papp V."/>
            <person name="Albert L."/>
            <person name="Andreopoulos W."/>
            <person name="Angelini C."/>
            <person name="Antonin V."/>
            <person name="Barry K.W."/>
            <person name="Bougher N.L."/>
            <person name="Buchanan P."/>
            <person name="Buyck B."/>
            <person name="Bense V."/>
            <person name="Catcheside P."/>
            <person name="Chovatia M."/>
            <person name="Cooper J."/>
            <person name="Damon W."/>
            <person name="Desjardin D."/>
            <person name="Finy P."/>
            <person name="Geml J."/>
            <person name="Haridas S."/>
            <person name="Hughes K."/>
            <person name="Justo A."/>
            <person name="Karasinski D."/>
            <person name="Kautmanova I."/>
            <person name="Kiss B."/>
            <person name="Kocsube S."/>
            <person name="Kotiranta H."/>
            <person name="LaButti K.M."/>
            <person name="Lechner B.E."/>
            <person name="Liimatainen K."/>
            <person name="Lipzen A."/>
            <person name="Lukacs Z."/>
            <person name="Mihaltcheva S."/>
            <person name="Morgado L.N."/>
            <person name="Niskanen T."/>
            <person name="Noordeloos M.E."/>
            <person name="Ohm R.A."/>
            <person name="Ortiz-Santana B."/>
            <person name="Ovrebo C."/>
            <person name="Racz N."/>
            <person name="Riley R."/>
            <person name="Savchenko A."/>
            <person name="Shiryaev A."/>
            <person name="Soop K."/>
            <person name="Spirin V."/>
            <person name="Szebenyi C."/>
            <person name="Tomsovsky M."/>
            <person name="Tulloss R.E."/>
            <person name="Uehling J."/>
            <person name="Grigoriev I.V."/>
            <person name="Vagvolgyi C."/>
            <person name="Papp T."/>
            <person name="Martin F.M."/>
            <person name="Miettinen O."/>
            <person name="Hibbett D.S."/>
            <person name="Nagy L.G."/>
        </authorList>
    </citation>
    <scope>NUCLEOTIDE SEQUENCE [LARGE SCALE GENOMIC DNA]</scope>
    <source>
        <strain evidence="3 4">CBS 121175</strain>
    </source>
</reference>
<dbReference type="PANTHER" id="PTHR23355">
    <property type="entry name" value="RIBONUCLEASE"/>
    <property type="match status" value="1"/>
</dbReference>
<dbReference type="GO" id="GO:0006402">
    <property type="term" value="P:mRNA catabolic process"/>
    <property type="evidence" value="ECO:0007669"/>
    <property type="project" value="TreeGrafter"/>
</dbReference>
<dbReference type="AlphaFoldDB" id="A0A5C3L5F7"/>
<dbReference type="GO" id="GO:0003723">
    <property type="term" value="F:RNA binding"/>
    <property type="evidence" value="ECO:0007669"/>
    <property type="project" value="InterPro"/>
</dbReference>
<protein>
    <submittedName>
        <fullName evidence="3">Ribonuclease II</fullName>
    </submittedName>
</protein>
<keyword evidence="4" id="KW-1185">Reference proteome</keyword>
<dbReference type="STRING" id="230819.A0A5C3L5F7"/>
<dbReference type="Pfam" id="PF00773">
    <property type="entry name" value="RNB"/>
    <property type="match status" value="1"/>
</dbReference>
<evidence type="ECO:0000313" key="4">
    <source>
        <dbReference type="Proteomes" id="UP000307440"/>
    </source>
</evidence>
<evidence type="ECO:0000259" key="2">
    <source>
        <dbReference type="SMART" id="SM00955"/>
    </source>
</evidence>
<feature type="region of interest" description="Disordered" evidence="1">
    <location>
        <begin position="1"/>
        <end position="42"/>
    </location>
</feature>
<dbReference type="InterPro" id="IPR001900">
    <property type="entry name" value="RNase_II/R"/>
</dbReference>
<dbReference type="GO" id="GO:0000175">
    <property type="term" value="F:3'-5'-RNA exonuclease activity"/>
    <property type="evidence" value="ECO:0007669"/>
    <property type="project" value="TreeGrafter"/>
</dbReference>
<feature type="compositionally biased region" description="Low complexity" evidence="1">
    <location>
        <begin position="22"/>
        <end position="31"/>
    </location>
</feature>
<dbReference type="InterPro" id="IPR050180">
    <property type="entry name" value="RNR_Ribonuclease"/>
</dbReference>
<sequence>MKRIITTTGSPEGKAKSKEQQEYYAAAPQAAGDSGDMHDSSVLDVSPGSLVETRRNNIETLGIVLGTKLFGTRIYTATLMANGEIWEHRGSDITFVLPSYVPLTLAERCGLEGTPENQTQLHARMEVLKRLRTVVRELEEKYNILWNGGNSVYDKLKAQNLSEWAETSVTEVVHMLENTPDYHTVYATHRYMMEDPIHYVARDPYILSQTFDVRPEREVREIEQVMEWKRQANGPLVAFAAKAKPIIAANKEHLKNSAKKAPVMKPTENIWSAEDKVIISFLLNSLRPHRSVQTDPYALGHTAILRLLYPDVPTVEEHLIYDALVNLGAISPWQDPNVLIKSFFKHPEPKQDQEQEALVERSLATRSSVSKKDPLGPEDLYSSDPLESVRHDFGDMRAYVIDDATAKELDDAVSIERIPHEKGSYWIHTHIANPTAVLPPSHILAKRAMKMGTTTYLIHRTDPLFPESITHNPKSGWSLGSSIQSNNPTNVMTFSAKVDEHGNILDYAVRAGLVNKLRIVSYDAVDKMIGYTSEAQRPFGGPLKTTEEPLAQATFMPEEQDELKLLHKLAKGLQYRRVKNGSLAKCSFASQVEFGRFPVGSMTPNGFSRTFQGFPKLIDYVVQSSDYSEKGARGMIGETAKLASRVASRFALEHNVPMVRRSLSGIVFTDEESRVKAMEMRNEVAYIVEHELAVLEPIFPSAVYTMEPKEHAGIGVQEGEGYSRVTSPLRRVLDLVGHWQLHNALLGSKAPTSKPMFSWEWMQQFKSEFDVKERRVKLMSNTHNQLWRTMFLKRWIDGDLRGLGENVPVPPSFTGYILDNGVVSYVTGRTQHTVSIPSLGIRGFADIKNAALGEKVELKFSEIRPGVVPLMSFVKA</sequence>
<dbReference type="PANTHER" id="PTHR23355:SF65">
    <property type="entry name" value="EXORIBONUCLEASE CYT-4, PUTATIVE (AFU_ORTHOLOGUE AFUA_7G01550)-RELATED"/>
    <property type="match status" value="1"/>
</dbReference>
<organism evidence="3 4">
    <name type="scientific">Coprinopsis marcescibilis</name>
    <name type="common">Agaric fungus</name>
    <name type="synonym">Psathyrella marcescibilis</name>
    <dbReference type="NCBI Taxonomy" id="230819"/>
    <lineage>
        <taxon>Eukaryota</taxon>
        <taxon>Fungi</taxon>
        <taxon>Dikarya</taxon>
        <taxon>Basidiomycota</taxon>
        <taxon>Agaricomycotina</taxon>
        <taxon>Agaricomycetes</taxon>
        <taxon>Agaricomycetidae</taxon>
        <taxon>Agaricales</taxon>
        <taxon>Agaricineae</taxon>
        <taxon>Psathyrellaceae</taxon>
        <taxon>Coprinopsis</taxon>
    </lineage>
</organism>